<feature type="compositionally biased region" description="Polar residues" evidence="1">
    <location>
        <begin position="15"/>
        <end position="63"/>
    </location>
</feature>
<evidence type="ECO:0000313" key="3">
    <source>
        <dbReference type="Proteomes" id="UP001498398"/>
    </source>
</evidence>
<organism evidence="2 3">
    <name type="scientific">Marasmiellus scandens</name>
    <dbReference type="NCBI Taxonomy" id="2682957"/>
    <lineage>
        <taxon>Eukaryota</taxon>
        <taxon>Fungi</taxon>
        <taxon>Dikarya</taxon>
        <taxon>Basidiomycota</taxon>
        <taxon>Agaricomycotina</taxon>
        <taxon>Agaricomycetes</taxon>
        <taxon>Agaricomycetidae</taxon>
        <taxon>Agaricales</taxon>
        <taxon>Marasmiineae</taxon>
        <taxon>Omphalotaceae</taxon>
        <taxon>Marasmiellus</taxon>
    </lineage>
</organism>
<evidence type="ECO:0000256" key="1">
    <source>
        <dbReference type="SAM" id="MobiDB-lite"/>
    </source>
</evidence>
<sequence length="513" mass="58071">MENKPLLTSPHVSAFATSSSNARSQRPPFTNANSQTHDISATDPESSYNSRPRGTPGQHQTVETVDKDHIGLQNHYSLYGSLSPLTSEDETGSDAKNLKDPHVVFDVPKGTEDFEYENSEDDFSDSESSDETCSLSEWSDLGTDFGGLLIAIDRFFLSLRRPAAIFKFGAKISGWNEARLDPEADYQIYPSARELHISSREPAFVGGVWSLITPSKLTILRLYNVFFDYEGLYSNYVVDLLRQCFNLKEARFLIPRNDGHHHVVTLVVRCPKLEILSLIFVGFDYSADQILPQLVCPKLLHFAIKHKAPGVPLPIVDIDDQKRILSDFVMRSSFPRIQNLDFDSVPWIFTQDLATLMRSLHSSLSSLKLRRCPNIELARFVNLMTILEKTSRWSPPIAPNLECLVLSSDEVLPKGLQWDMRNMLDSRRCVPTLQKSSYLTTAVFALNFGSEISGASGDDEYYSKEFSTDHEKEEQKRDDSFRFVIDAFSVIEVHRDEVCYVKGQPRSCRTKLS</sequence>
<comment type="caution">
    <text evidence="2">The sequence shown here is derived from an EMBL/GenBank/DDBJ whole genome shotgun (WGS) entry which is preliminary data.</text>
</comment>
<protein>
    <submittedName>
        <fullName evidence="2">Uncharacterized protein</fullName>
    </submittedName>
</protein>
<gene>
    <name evidence="2" type="ORF">VKT23_017654</name>
</gene>
<dbReference type="SUPFAM" id="SSF52047">
    <property type="entry name" value="RNI-like"/>
    <property type="match status" value="1"/>
</dbReference>
<accession>A0ABR1IRC6</accession>
<dbReference type="EMBL" id="JBANRG010000074">
    <property type="protein sequence ID" value="KAK7439164.1"/>
    <property type="molecule type" value="Genomic_DNA"/>
</dbReference>
<reference evidence="2 3" key="1">
    <citation type="submission" date="2024-01" db="EMBL/GenBank/DDBJ databases">
        <title>A draft genome for the cacao thread blight pathogen Marasmiellus scandens.</title>
        <authorList>
            <person name="Baruah I.K."/>
            <person name="Leung J."/>
            <person name="Bukari Y."/>
            <person name="Amoako-Attah I."/>
            <person name="Meinhardt L.W."/>
            <person name="Bailey B.A."/>
            <person name="Cohen S.P."/>
        </authorList>
    </citation>
    <scope>NUCLEOTIDE SEQUENCE [LARGE SCALE GENOMIC DNA]</scope>
    <source>
        <strain evidence="2 3">GH-19</strain>
    </source>
</reference>
<feature type="region of interest" description="Disordered" evidence="1">
    <location>
        <begin position="1"/>
        <end position="64"/>
    </location>
</feature>
<keyword evidence="3" id="KW-1185">Reference proteome</keyword>
<name>A0ABR1IRC6_9AGAR</name>
<evidence type="ECO:0000313" key="2">
    <source>
        <dbReference type="EMBL" id="KAK7439164.1"/>
    </source>
</evidence>
<proteinExistence type="predicted"/>
<dbReference type="Proteomes" id="UP001498398">
    <property type="component" value="Unassembled WGS sequence"/>
</dbReference>
<feature type="region of interest" description="Disordered" evidence="1">
    <location>
        <begin position="81"/>
        <end position="100"/>
    </location>
</feature>